<sequence>MDLSIVYSDPSNPAKFPGANLFTRHIGYNHTTECKTGYKSKILYTIHKPIIRKFPRNKYNNNNRKFIYKNGTKAKFKEDQLVRISRSKNIFEKGYTNNIVVTKYLKAARLQIIGSK</sequence>
<dbReference type="EMBL" id="VTPC01090131">
    <property type="protein sequence ID" value="KAF2884778.1"/>
    <property type="molecule type" value="Genomic_DNA"/>
</dbReference>
<organism evidence="1 2">
    <name type="scientific">Ignelater luminosus</name>
    <name type="common">Cucubano</name>
    <name type="synonym">Pyrophorus luminosus</name>
    <dbReference type="NCBI Taxonomy" id="2038154"/>
    <lineage>
        <taxon>Eukaryota</taxon>
        <taxon>Metazoa</taxon>
        <taxon>Ecdysozoa</taxon>
        <taxon>Arthropoda</taxon>
        <taxon>Hexapoda</taxon>
        <taxon>Insecta</taxon>
        <taxon>Pterygota</taxon>
        <taxon>Neoptera</taxon>
        <taxon>Endopterygota</taxon>
        <taxon>Coleoptera</taxon>
        <taxon>Polyphaga</taxon>
        <taxon>Elateriformia</taxon>
        <taxon>Elateroidea</taxon>
        <taxon>Elateridae</taxon>
        <taxon>Agrypninae</taxon>
        <taxon>Pyrophorini</taxon>
        <taxon>Ignelater</taxon>
    </lineage>
</organism>
<comment type="caution">
    <text evidence="1">The sequence shown here is derived from an EMBL/GenBank/DDBJ whole genome shotgun (WGS) entry which is preliminary data.</text>
</comment>
<keyword evidence="2" id="KW-1185">Reference proteome</keyword>
<dbReference type="AlphaFoldDB" id="A0A8K0CHU6"/>
<protein>
    <submittedName>
        <fullName evidence="1">Uncharacterized protein</fullName>
    </submittedName>
</protein>
<proteinExistence type="predicted"/>
<evidence type="ECO:0000313" key="2">
    <source>
        <dbReference type="Proteomes" id="UP000801492"/>
    </source>
</evidence>
<reference evidence="1" key="1">
    <citation type="submission" date="2019-08" db="EMBL/GenBank/DDBJ databases">
        <title>The genome of the North American firefly Photinus pyralis.</title>
        <authorList>
            <consortium name="Photinus pyralis genome working group"/>
            <person name="Fallon T.R."/>
            <person name="Sander Lower S.E."/>
            <person name="Weng J.-K."/>
        </authorList>
    </citation>
    <scope>NUCLEOTIDE SEQUENCE</scope>
    <source>
        <strain evidence="1">TRF0915ILg1</strain>
        <tissue evidence="1">Whole body</tissue>
    </source>
</reference>
<name>A0A8K0CHU6_IGNLU</name>
<gene>
    <name evidence="1" type="ORF">ILUMI_21385</name>
</gene>
<accession>A0A8K0CHU6</accession>
<dbReference type="Proteomes" id="UP000801492">
    <property type="component" value="Unassembled WGS sequence"/>
</dbReference>
<dbReference type="OrthoDB" id="6408700at2759"/>
<evidence type="ECO:0000313" key="1">
    <source>
        <dbReference type="EMBL" id="KAF2884778.1"/>
    </source>
</evidence>